<keyword evidence="2" id="KW-1185">Reference proteome</keyword>
<evidence type="ECO:0000313" key="1">
    <source>
        <dbReference type="EMBL" id="EYU23851.1"/>
    </source>
</evidence>
<evidence type="ECO:0000313" key="2">
    <source>
        <dbReference type="Proteomes" id="UP000030748"/>
    </source>
</evidence>
<proteinExistence type="predicted"/>
<dbReference type="EMBL" id="KI632147">
    <property type="protein sequence ID" value="EYU23851.1"/>
    <property type="molecule type" value="Genomic_DNA"/>
</dbReference>
<protein>
    <submittedName>
        <fullName evidence="1">Uncharacterized protein</fullName>
    </submittedName>
</protein>
<organism evidence="1 2">
    <name type="scientific">Erythranthe guttata</name>
    <name type="common">Yellow monkey flower</name>
    <name type="synonym">Mimulus guttatus</name>
    <dbReference type="NCBI Taxonomy" id="4155"/>
    <lineage>
        <taxon>Eukaryota</taxon>
        <taxon>Viridiplantae</taxon>
        <taxon>Streptophyta</taxon>
        <taxon>Embryophyta</taxon>
        <taxon>Tracheophyta</taxon>
        <taxon>Spermatophyta</taxon>
        <taxon>Magnoliopsida</taxon>
        <taxon>eudicotyledons</taxon>
        <taxon>Gunneridae</taxon>
        <taxon>Pentapetalae</taxon>
        <taxon>asterids</taxon>
        <taxon>lamiids</taxon>
        <taxon>Lamiales</taxon>
        <taxon>Phrymaceae</taxon>
        <taxon>Erythranthe</taxon>
    </lineage>
</organism>
<accession>A0A022Q7A8</accession>
<dbReference type="AlphaFoldDB" id="A0A022Q7A8"/>
<sequence>MIHLVCFKRKGTTFYTDPTAINDLLCFHHPSHLLHHSNEAFPSTTLFVDISQNRVCKRRVWFELHQSVSNSFNKIRIPTIPTRTEYGFPYKSMSISLEHFIENLTCCLDIQFFNINFQVQVPRDNVFTGNVTEELQCIVRRSGLQVKIDTTVTQKCIGNETEFYQLGVNQSQRI</sequence>
<name>A0A022Q7A8_ERYGU</name>
<dbReference type="Proteomes" id="UP000030748">
    <property type="component" value="Unassembled WGS sequence"/>
</dbReference>
<reference evidence="1 2" key="1">
    <citation type="journal article" date="2013" name="Proc. Natl. Acad. Sci. U.S.A.">
        <title>Fine-scale variation in meiotic recombination in Mimulus inferred from population shotgun sequencing.</title>
        <authorList>
            <person name="Hellsten U."/>
            <person name="Wright K.M."/>
            <person name="Jenkins J."/>
            <person name="Shu S."/>
            <person name="Yuan Y."/>
            <person name="Wessler S.R."/>
            <person name="Schmutz J."/>
            <person name="Willis J.H."/>
            <person name="Rokhsar D.S."/>
        </authorList>
    </citation>
    <scope>NUCLEOTIDE SEQUENCE [LARGE SCALE GENOMIC DNA]</scope>
    <source>
        <strain evidence="2">cv. DUN x IM62</strain>
    </source>
</reference>
<gene>
    <name evidence="1" type="ORF">MIMGU_mgv1a014921mg</name>
</gene>